<evidence type="ECO:0000313" key="1">
    <source>
        <dbReference type="EMBL" id="KKK64740.1"/>
    </source>
</evidence>
<dbReference type="AlphaFoldDB" id="A0A0F8XU26"/>
<accession>A0A0F8XU26</accession>
<dbReference type="EMBL" id="LAZR01060888">
    <property type="protein sequence ID" value="KKK64740.1"/>
    <property type="molecule type" value="Genomic_DNA"/>
</dbReference>
<protein>
    <submittedName>
        <fullName evidence="1">Uncharacterized protein</fullName>
    </submittedName>
</protein>
<sequence>MSFQKEQIIGFKEEAVFQTDPIVNTAETFYKFGEFNRSFGEFPDLETELLPVWNGTSYDPASITIANTRITGGIAGTFLNFIPYYMMFGRIESSSGLEDGGFSD</sequence>
<proteinExistence type="predicted"/>
<organism evidence="1">
    <name type="scientific">marine sediment metagenome</name>
    <dbReference type="NCBI Taxonomy" id="412755"/>
    <lineage>
        <taxon>unclassified sequences</taxon>
        <taxon>metagenomes</taxon>
        <taxon>ecological metagenomes</taxon>
    </lineage>
</organism>
<reference evidence="1" key="1">
    <citation type="journal article" date="2015" name="Nature">
        <title>Complex archaea that bridge the gap between prokaryotes and eukaryotes.</title>
        <authorList>
            <person name="Spang A."/>
            <person name="Saw J.H."/>
            <person name="Jorgensen S.L."/>
            <person name="Zaremba-Niedzwiedzka K."/>
            <person name="Martijn J."/>
            <person name="Lind A.E."/>
            <person name="van Eijk R."/>
            <person name="Schleper C."/>
            <person name="Guy L."/>
            <person name="Ettema T.J."/>
        </authorList>
    </citation>
    <scope>NUCLEOTIDE SEQUENCE</scope>
</reference>
<name>A0A0F8XU26_9ZZZZ</name>
<comment type="caution">
    <text evidence="1">The sequence shown here is derived from an EMBL/GenBank/DDBJ whole genome shotgun (WGS) entry which is preliminary data.</text>
</comment>
<feature type="non-terminal residue" evidence="1">
    <location>
        <position position="104"/>
    </location>
</feature>
<gene>
    <name evidence="1" type="ORF">LCGC14_2981180</name>
</gene>